<feature type="non-terminal residue" evidence="1">
    <location>
        <position position="1"/>
    </location>
</feature>
<dbReference type="EMBL" id="KI279787">
    <property type="protein sequence ID" value="ESA17843.1"/>
    <property type="molecule type" value="Genomic_DNA"/>
</dbReference>
<sequence length="66" mass="7592">KLENVENANKNSVGLIGACFKLIYKITFLLTHIKHKTIAYDIIESLYRIHDSNANSSRFYTGNILY</sequence>
<protein>
    <submittedName>
        <fullName evidence="1">Uncharacterized protein</fullName>
    </submittedName>
</protein>
<gene>
    <name evidence="1" type="ORF">GLOINDRAFT_21348</name>
</gene>
<dbReference type="AlphaFoldDB" id="U9UGZ2"/>
<organism evidence="1">
    <name type="scientific">Rhizophagus irregularis (strain DAOM 181602 / DAOM 197198 / MUCL 43194)</name>
    <name type="common">Arbuscular mycorrhizal fungus</name>
    <name type="synonym">Glomus intraradices</name>
    <dbReference type="NCBI Taxonomy" id="747089"/>
    <lineage>
        <taxon>Eukaryota</taxon>
        <taxon>Fungi</taxon>
        <taxon>Fungi incertae sedis</taxon>
        <taxon>Mucoromycota</taxon>
        <taxon>Glomeromycotina</taxon>
        <taxon>Glomeromycetes</taxon>
        <taxon>Glomerales</taxon>
        <taxon>Glomeraceae</taxon>
        <taxon>Rhizophagus</taxon>
    </lineage>
</organism>
<accession>U9UGZ2</accession>
<name>U9UGZ2_RHIID</name>
<reference evidence="1" key="1">
    <citation type="submission" date="2013-07" db="EMBL/GenBank/DDBJ databases">
        <title>The genome of an arbuscular mycorrhizal fungus provides insights into the evolution of the oldest plant symbiosis.</title>
        <authorList>
            <consortium name="DOE Joint Genome Institute"/>
            <person name="Tisserant E."/>
            <person name="Malbreil M."/>
            <person name="Kuo A."/>
            <person name="Kohler A."/>
            <person name="Symeonidi A."/>
            <person name="Balestrini R."/>
            <person name="Charron P."/>
            <person name="Duensing N."/>
            <person name="Frei-dit-Frey N."/>
            <person name="Gianinazzi-Pearson V."/>
            <person name="Gilbert B."/>
            <person name="Handa Y."/>
            <person name="Hijri M."/>
            <person name="Kaul R."/>
            <person name="Kawaguchi M."/>
            <person name="Krajinski F."/>
            <person name="Lammers P."/>
            <person name="Lapierre D."/>
            <person name="Masclaux F.G."/>
            <person name="Murat C."/>
            <person name="Morin E."/>
            <person name="Ndikumana S."/>
            <person name="Pagni M."/>
            <person name="Petitpierre D."/>
            <person name="Requena N."/>
            <person name="Rosikiewicz P."/>
            <person name="Riley R."/>
            <person name="Saito K."/>
            <person name="San Clemente H."/>
            <person name="Shapiro H."/>
            <person name="van Tuinen D."/>
            <person name="Becard G."/>
            <person name="Bonfante P."/>
            <person name="Paszkowski U."/>
            <person name="Shachar-Hill Y."/>
            <person name="Young J.P."/>
            <person name="Sanders I.R."/>
            <person name="Henrissat B."/>
            <person name="Rensing S.A."/>
            <person name="Grigoriev I.V."/>
            <person name="Corradi N."/>
            <person name="Roux C."/>
            <person name="Martin F."/>
        </authorList>
    </citation>
    <scope>NUCLEOTIDE SEQUENCE</scope>
    <source>
        <strain evidence="1">DAOM 197198</strain>
    </source>
</reference>
<dbReference type="HOGENOM" id="CLU_2838293_0_0_1"/>
<evidence type="ECO:0000313" key="1">
    <source>
        <dbReference type="EMBL" id="ESA17843.1"/>
    </source>
</evidence>
<proteinExistence type="predicted"/>